<evidence type="ECO:0000256" key="1">
    <source>
        <dbReference type="SAM" id="MobiDB-lite"/>
    </source>
</evidence>
<organism evidence="2 3">
    <name type="scientific">Streptomyces spongiae</name>
    <dbReference type="NCBI Taxonomy" id="565072"/>
    <lineage>
        <taxon>Bacteria</taxon>
        <taxon>Bacillati</taxon>
        <taxon>Actinomycetota</taxon>
        <taxon>Actinomycetes</taxon>
        <taxon>Kitasatosporales</taxon>
        <taxon>Streptomycetaceae</taxon>
        <taxon>Streptomyces</taxon>
    </lineage>
</organism>
<gene>
    <name evidence="2" type="ORF">FNH08_39020</name>
</gene>
<dbReference type="EMBL" id="VJZC01000484">
    <property type="protein sequence ID" value="MPY62934.1"/>
    <property type="molecule type" value="Genomic_DNA"/>
</dbReference>
<feature type="region of interest" description="Disordered" evidence="1">
    <location>
        <begin position="106"/>
        <end position="132"/>
    </location>
</feature>
<comment type="caution">
    <text evidence="2">The sequence shown here is derived from an EMBL/GenBank/DDBJ whole genome shotgun (WGS) entry which is preliminary data.</text>
</comment>
<keyword evidence="3" id="KW-1185">Reference proteome</keyword>
<dbReference type="Proteomes" id="UP000400924">
    <property type="component" value="Unassembled WGS sequence"/>
</dbReference>
<protein>
    <submittedName>
        <fullName evidence="2">Uncharacterized protein</fullName>
    </submittedName>
</protein>
<name>A0A5N8XU89_9ACTN</name>
<dbReference type="AlphaFoldDB" id="A0A5N8XU89"/>
<evidence type="ECO:0000313" key="3">
    <source>
        <dbReference type="Proteomes" id="UP000400924"/>
    </source>
</evidence>
<proteinExistence type="predicted"/>
<reference evidence="2 3" key="1">
    <citation type="submission" date="2019-07" db="EMBL/GenBank/DDBJ databases">
        <title>New species of Amycolatopsis and Streptomyces.</title>
        <authorList>
            <person name="Duangmal K."/>
            <person name="Teo W.F.A."/>
            <person name="Lipun K."/>
        </authorList>
    </citation>
    <scope>NUCLEOTIDE SEQUENCE [LARGE SCALE GENOMIC DNA]</scope>
    <source>
        <strain evidence="2 3">NBRC 106415</strain>
    </source>
</reference>
<sequence length="132" mass="14393">MHLTETHTPGEGADLPKALEPRTRLLPWTGTFGQRCYLIEDDIGSGTLSRIADRVETVQLGLAEQLHEQAWELLATPDVPDTQFRHVAEQLAQALGETLLIAESRGARLRQPTVPPPAPTTAASTGYECPND</sequence>
<evidence type="ECO:0000313" key="2">
    <source>
        <dbReference type="EMBL" id="MPY62934.1"/>
    </source>
</evidence>
<dbReference type="RefSeq" id="WP_152776262.1">
    <property type="nucleotide sequence ID" value="NZ_VJZC01000484.1"/>
</dbReference>
<dbReference type="OrthoDB" id="4320909at2"/>
<accession>A0A5N8XU89</accession>